<feature type="compositionally biased region" description="Polar residues" evidence="1">
    <location>
        <begin position="48"/>
        <end position="68"/>
    </location>
</feature>
<evidence type="ECO:0000313" key="2">
    <source>
        <dbReference type="EMBL" id="KAJ9597280.1"/>
    </source>
</evidence>
<reference evidence="2" key="2">
    <citation type="submission" date="2023-05" db="EMBL/GenBank/DDBJ databases">
        <authorList>
            <person name="Fouks B."/>
        </authorList>
    </citation>
    <scope>NUCLEOTIDE SEQUENCE</scope>
    <source>
        <strain evidence="2">Stay&amp;Tobe</strain>
        <tissue evidence="2">Testes</tissue>
    </source>
</reference>
<protein>
    <submittedName>
        <fullName evidence="2">Uncharacterized protein</fullName>
    </submittedName>
</protein>
<feature type="non-terminal residue" evidence="2">
    <location>
        <position position="1"/>
    </location>
</feature>
<evidence type="ECO:0000313" key="3">
    <source>
        <dbReference type="Proteomes" id="UP001233999"/>
    </source>
</evidence>
<dbReference type="Proteomes" id="UP001233999">
    <property type="component" value="Unassembled WGS sequence"/>
</dbReference>
<accession>A0AAD8ENG8</accession>
<comment type="caution">
    <text evidence="2">The sequence shown here is derived from an EMBL/GenBank/DDBJ whole genome shotgun (WGS) entry which is preliminary data.</text>
</comment>
<name>A0AAD8ENG8_DIPPU</name>
<dbReference type="AlphaFoldDB" id="A0AAD8ENG8"/>
<reference evidence="2" key="1">
    <citation type="journal article" date="2023" name="IScience">
        <title>Live-bearing cockroach genome reveals convergent evolutionary mechanisms linked to viviparity in insects and beyond.</title>
        <authorList>
            <person name="Fouks B."/>
            <person name="Harrison M.C."/>
            <person name="Mikhailova A.A."/>
            <person name="Marchal E."/>
            <person name="English S."/>
            <person name="Carruthers M."/>
            <person name="Jennings E.C."/>
            <person name="Chiamaka E.L."/>
            <person name="Frigard R.A."/>
            <person name="Pippel M."/>
            <person name="Attardo G.M."/>
            <person name="Benoit J.B."/>
            <person name="Bornberg-Bauer E."/>
            <person name="Tobe S.S."/>
        </authorList>
    </citation>
    <scope>NUCLEOTIDE SEQUENCE</scope>
    <source>
        <strain evidence="2">Stay&amp;Tobe</strain>
    </source>
</reference>
<organism evidence="2 3">
    <name type="scientific">Diploptera punctata</name>
    <name type="common">Pacific beetle cockroach</name>
    <dbReference type="NCBI Taxonomy" id="6984"/>
    <lineage>
        <taxon>Eukaryota</taxon>
        <taxon>Metazoa</taxon>
        <taxon>Ecdysozoa</taxon>
        <taxon>Arthropoda</taxon>
        <taxon>Hexapoda</taxon>
        <taxon>Insecta</taxon>
        <taxon>Pterygota</taxon>
        <taxon>Neoptera</taxon>
        <taxon>Polyneoptera</taxon>
        <taxon>Dictyoptera</taxon>
        <taxon>Blattodea</taxon>
        <taxon>Blaberoidea</taxon>
        <taxon>Blaberidae</taxon>
        <taxon>Diplopterinae</taxon>
        <taxon>Diploptera</taxon>
    </lineage>
</organism>
<gene>
    <name evidence="2" type="ORF">L9F63_011851</name>
</gene>
<keyword evidence="3" id="KW-1185">Reference proteome</keyword>
<feature type="region of interest" description="Disordered" evidence="1">
    <location>
        <begin position="48"/>
        <end position="80"/>
    </location>
</feature>
<sequence length="112" mass="12490">DQKDKYQCFNSTPIDQSDEPYKEILNALSGSGDSVFNILRPLKEIKLNNSDSTSEIQNTKSDINQSAHSGEDSEYPDDDINNEIPEILLTLPSETNIAIENNKENKGLNMVS</sequence>
<dbReference type="EMBL" id="JASPKZ010001619">
    <property type="protein sequence ID" value="KAJ9597280.1"/>
    <property type="molecule type" value="Genomic_DNA"/>
</dbReference>
<evidence type="ECO:0000256" key="1">
    <source>
        <dbReference type="SAM" id="MobiDB-lite"/>
    </source>
</evidence>
<proteinExistence type="predicted"/>